<evidence type="ECO:0000256" key="1">
    <source>
        <dbReference type="SAM" id="Phobius"/>
    </source>
</evidence>
<keyword evidence="1" id="KW-1133">Transmembrane helix</keyword>
<name>A0A328P3C9_9GAMM</name>
<keyword evidence="5" id="KW-1185">Reference proteome</keyword>
<evidence type="ECO:0008006" key="6">
    <source>
        <dbReference type="Google" id="ProtNLM"/>
    </source>
</evidence>
<dbReference type="PANTHER" id="PTHR30273">
    <property type="entry name" value="PERIPLASMIC SIGNAL SENSOR AND SIGMA FACTOR ACTIVATOR FECR-RELATED"/>
    <property type="match status" value="1"/>
</dbReference>
<dbReference type="EMBL" id="NFZS01000001">
    <property type="protein sequence ID" value="RAO76727.1"/>
    <property type="molecule type" value="Genomic_DNA"/>
</dbReference>
<accession>A0A328P3C9</accession>
<dbReference type="Proteomes" id="UP000248926">
    <property type="component" value="Unassembled WGS sequence"/>
</dbReference>
<dbReference type="RefSeq" id="WP_111980798.1">
    <property type="nucleotide sequence ID" value="NZ_NFZS01000001.1"/>
</dbReference>
<dbReference type="InterPro" id="IPR012373">
    <property type="entry name" value="Ferrdict_sens_TM"/>
</dbReference>
<dbReference type="PANTHER" id="PTHR30273:SF2">
    <property type="entry name" value="PROTEIN FECR"/>
    <property type="match status" value="1"/>
</dbReference>
<feature type="transmembrane region" description="Helical" evidence="1">
    <location>
        <begin position="82"/>
        <end position="105"/>
    </location>
</feature>
<dbReference type="AlphaFoldDB" id="A0A328P3C9"/>
<dbReference type="Gene3D" id="2.60.120.1440">
    <property type="match status" value="1"/>
</dbReference>
<keyword evidence="1" id="KW-0472">Membrane</keyword>
<evidence type="ECO:0000259" key="2">
    <source>
        <dbReference type="Pfam" id="PF04773"/>
    </source>
</evidence>
<evidence type="ECO:0000259" key="3">
    <source>
        <dbReference type="Pfam" id="PF16220"/>
    </source>
</evidence>
<comment type="caution">
    <text evidence="4">The sequence shown here is derived from an EMBL/GenBank/DDBJ whole genome shotgun (WGS) entry which is preliminary data.</text>
</comment>
<reference evidence="4 5" key="1">
    <citation type="journal article" date="2018" name="Genet. Mol. Biol.">
        <title>The genome sequence of Dyella jiangningensis FCAV SCS01 from a lignocellulose-decomposing microbial consortium metagenome reveals potential for biotechnological applications.</title>
        <authorList>
            <person name="Desiderato J.G."/>
            <person name="Alvarenga D.O."/>
            <person name="Constancio M.T.L."/>
            <person name="Alves L.M.C."/>
            <person name="Varani A.M."/>
        </authorList>
    </citation>
    <scope>NUCLEOTIDE SEQUENCE [LARGE SCALE GENOMIC DNA]</scope>
    <source>
        <strain evidence="4 5">FCAV SCS01</strain>
    </source>
</reference>
<feature type="domain" description="FecR N-terminal" evidence="3">
    <location>
        <begin position="14"/>
        <end position="53"/>
    </location>
</feature>
<dbReference type="Gene3D" id="3.55.50.30">
    <property type="match status" value="1"/>
</dbReference>
<evidence type="ECO:0000313" key="4">
    <source>
        <dbReference type="EMBL" id="RAO76727.1"/>
    </source>
</evidence>
<gene>
    <name evidence="4" type="ORF">CA260_02040</name>
</gene>
<dbReference type="GO" id="GO:0016989">
    <property type="term" value="F:sigma factor antagonist activity"/>
    <property type="evidence" value="ECO:0007669"/>
    <property type="project" value="TreeGrafter"/>
</dbReference>
<dbReference type="PIRSF" id="PIRSF018266">
    <property type="entry name" value="FecR"/>
    <property type="match status" value="1"/>
</dbReference>
<organism evidence="4 5">
    <name type="scientific">Dyella jiangningensis</name>
    <dbReference type="NCBI Taxonomy" id="1379159"/>
    <lineage>
        <taxon>Bacteria</taxon>
        <taxon>Pseudomonadati</taxon>
        <taxon>Pseudomonadota</taxon>
        <taxon>Gammaproteobacteria</taxon>
        <taxon>Lysobacterales</taxon>
        <taxon>Rhodanobacteraceae</taxon>
        <taxon>Dyella</taxon>
    </lineage>
</organism>
<dbReference type="Pfam" id="PF04773">
    <property type="entry name" value="FecR"/>
    <property type="match status" value="1"/>
</dbReference>
<evidence type="ECO:0000313" key="5">
    <source>
        <dbReference type="Proteomes" id="UP000248926"/>
    </source>
</evidence>
<proteinExistence type="predicted"/>
<dbReference type="Pfam" id="PF16220">
    <property type="entry name" value="DUF4880"/>
    <property type="match status" value="1"/>
</dbReference>
<keyword evidence="1" id="KW-0812">Transmembrane</keyword>
<dbReference type="OrthoDB" id="9771237at2"/>
<feature type="domain" description="FecR protein" evidence="2">
    <location>
        <begin position="114"/>
        <end position="205"/>
    </location>
</feature>
<sequence>MMANTSNQQNLRVAADWWVRLRDAKAGEQTTQQWLAWIDEDAAHLDAFERVTDLAARLGALDDVSHATLMAEFAPAVVSRRWWPLGAAAAAVLLVAGGMLGWSMLGQSSEPQLYTSEIGAQTDVTLEDGSRVALGGATRLTTRFSRSHREVDLAEGEAYFEVVHNASRPFVVHAGKLRIEDIGTAFDVRRTGDHVTISMAEGRVRIEDSASGQGRSLEAVAGQAVSYDPSRSALSMATTDPAQAAAWRHARLEFDNEPLSVVVANINRYRTHPVRIADAGLQSMTFTGTVKTNAIDDWLQALPQVLPLTVSEIGGQTVLSDTRGRHGAG</sequence>
<protein>
    <recommendedName>
        <fullName evidence="6">FecR protein domain-containing protein</fullName>
    </recommendedName>
</protein>
<dbReference type="InterPro" id="IPR006860">
    <property type="entry name" value="FecR"/>
</dbReference>
<dbReference type="InterPro" id="IPR032623">
    <property type="entry name" value="FecR_N"/>
</dbReference>